<protein>
    <submittedName>
        <fullName evidence="5">Radical SAM domain protein</fullName>
    </submittedName>
</protein>
<dbReference type="SUPFAM" id="SSF102114">
    <property type="entry name" value="Radical SAM enzymes"/>
    <property type="match status" value="1"/>
</dbReference>
<dbReference type="SFLD" id="SFLDS00029">
    <property type="entry name" value="Radical_SAM"/>
    <property type="match status" value="1"/>
</dbReference>
<dbReference type="Pfam" id="PF04055">
    <property type="entry name" value="Radical_SAM"/>
    <property type="match status" value="1"/>
</dbReference>
<dbReference type="Gene3D" id="3.80.30.30">
    <property type="match status" value="1"/>
</dbReference>
<evidence type="ECO:0000256" key="1">
    <source>
        <dbReference type="ARBA" id="ARBA00022723"/>
    </source>
</evidence>
<dbReference type="STRING" id="1499967.U27_05173"/>
<dbReference type="GO" id="GO:0046872">
    <property type="term" value="F:metal ion binding"/>
    <property type="evidence" value="ECO:0007669"/>
    <property type="project" value="UniProtKB-KW"/>
</dbReference>
<accession>A0A081C0U5</accession>
<name>A0A081C0U5_VECG1</name>
<organism evidence="5">
    <name type="scientific">Vecturithrix granuli</name>
    <dbReference type="NCBI Taxonomy" id="1499967"/>
    <lineage>
        <taxon>Bacteria</taxon>
        <taxon>Candidatus Moduliflexota</taxon>
        <taxon>Candidatus Vecturitrichia</taxon>
        <taxon>Candidatus Vecturitrichales</taxon>
        <taxon>Candidatus Vecturitrichaceae</taxon>
        <taxon>Candidatus Vecturithrix</taxon>
    </lineage>
</organism>
<dbReference type="GO" id="GO:0003824">
    <property type="term" value="F:catalytic activity"/>
    <property type="evidence" value="ECO:0007669"/>
    <property type="project" value="InterPro"/>
</dbReference>
<dbReference type="Proteomes" id="UP000030661">
    <property type="component" value="Unassembled WGS sequence"/>
</dbReference>
<evidence type="ECO:0000256" key="2">
    <source>
        <dbReference type="ARBA" id="ARBA00023004"/>
    </source>
</evidence>
<gene>
    <name evidence="5" type="ORF">U27_05173</name>
</gene>
<dbReference type="PANTHER" id="PTHR43432">
    <property type="entry name" value="SLR0285 PROTEIN"/>
    <property type="match status" value="1"/>
</dbReference>
<feature type="domain" description="Radical SAM core" evidence="4">
    <location>
        <begin position="24"/>
        <end position="180"/>
    </location>
</feature>
<dbReference type="HOGENOM" id="CLU_015525_2_2_0"/>
<dbReference type="AlphaFoldDB" id="A0A081C0U5"/>
<evidence type="ECO:0000256" key="3">
    <source>
        <dbReference type="ARBA" id="ARBA00023014"/>
    </source>
</evidence>
<dbReference type="InterPro" id="IPR007197">
    <property type="entry name" value="rSAM"/>
</dbReference>
<dbReference type="eggNOG" id="COG1533">
    <property type="taxonomic scope" value="Bacteria"/>
</dbReference>
<keyword evidence="2" id="KW-0408">Iron</keyword>
<dbReference type="InterPro" id="IPR040086">
    <property type="entry name" value="MJ0683-like"/>
</dbReference>
<evidence type="ECO:0000313" key="5">
    <source>
        <dbReference type="EMBL" id="GAK58200.1"/>
    </source>
</evidence>
<proteinExistence type="predicted"/>
<dbReference type="CDD" id="cd01335">
    <property type="entry name" value="Radical_SAM"/>
    <property type="match status" value="1"/>
</dbReference>
<dbReference type="EMBL" id="DF820467">
    <property type="protein sequence ID" value="GAK58200.1"/>
    <property type="molecule type" value="Genomic_DNA"/>
</dbReference>
<reference evidence="5" key="1">
    <citation type="journal article" date="2015" name="PeerJ">
        <title>First genomic representation of candidate bacterial phylum KSB3 points to enhanced environmental sensing as a trigger of wastewater bulking.</title>
        <authorList>
            <person name="Sekiguchi Y."/>
            <person name="Ohashi A."/>
            <person name="Parks D.H."/>
            <person name="Yamauchi T."/>
            <person name="Tyson G.W."/>
            <person name="Hugenholtz P."/>
        </authorList>
    </citation>
    <scope>NUCLEOTIDE SEQUENCE [LARGE SCALE GENOMIC DNA]</scope>
</reference>
<keyword evidence="3" id="KW-0411">Iron-sulfur</keyword>
<keyword evidence="6" id="KW-1185">Reference proteome</keyword>
<keyword evidence="1" id="KW-0479">Metal-binding</keyword>
<dbReference type="GO" id="GO:0051536">
    <property type="term" value="F:iron-sulfur cluster binding"/>
    <property type="evidence" value="ECO:0007669"/>
    <property type="project" value="UniProtKB-KW"/>
</dbReference>
<dbReference type="SFLD" id="SFLDG01084">
    <property type="entry name" value="Uncharacterised_Radical_SAM_Su"/>
    <property type="match status" value="1"/>
</dbReference>
<sequence length="269" mass="30909">MGVNEILARSILQKSGIPGVSFVINPYTGCVHGCVYCYARFMKRFTGHAEPWGAFLDAKVNAPDLLKRQLENRKTPLTEEVFLSSVTDPYLPAEKQYQLTRRILEVLLEYQTPISILTKSELVLRDIDLLRQFKRCSVGLSMMTTDDAMASRFEPYASLPSQRIRALKTLKESGVYTYAFLSPYLPRVSNIEHLFEGLQGAIDEIGIEALNVRACNWAGVEKILKEHFPKLLPGYKQLARDDLYWDQLEQQAHYLIESYRLTFMGFFRH</sequence>
<evidence type="ECO:0000313" key="6">
    <source>
        <dbReference type="Proteomes" id="UP000030661"/>
    </source>
</evidence>
<dbReference type="InterPro" id="IPR058240">
    <property type="entry name" value="rSAM_sf"/>
</dbReference>
<dbReference type="PANTHER" id="PTHR43432:SF3">
    <property type="entry name" value="SLR0285 PROTEIN"/>
    <property type="match status" value="1"/>
</dbReference>
<evidence type="ECO:0000259" key="4">
    <source>
        <dbReference type="Pfam" id="PF04055"/>
    </source>
</evidence>